<proteinExistence type="predicted"/>
<evidence type="ECO:0000259" key="2">
    <source>
        <dbReference type="Pfam" id="PF14529"/>
    </source>
</evidence>
<gene>
    <name evidence="3" type="ORF">O181_040660</name>
</gene>
<feature type="compositionally biased region" description="Basic and acidic residues" evidence="1">
    <location>
        <begin position="116"/>
        <end position="142"/>
    </location>
</feature>
<reference evidence="3" key="1">
    <citation type="submission" date="2021-03" db="EMBL/GenBank/DDBJ databases">
        <title>Draft genome sequence of rust myrtle Austropuccinia psidii MF-1, a brazilian biotype.</title>
        <authorList>
            <person name="Quecine M.C."/>
            <person name="Pachon D.M.R."/>
            <person name="Bonatelli M.L."/>
            <person name="Correr F.H."/>
            <person name="Franceschini L.M."/>
            <person name="Leite T.F."/>
            <person name="Margarido G.R.A."/>
            <person name="Almeida C.A."/>
            <person name="Ferrarezi J.A."/>
            <person name="Labate C.A."/>
        </authorList>
    </citation>
    <scope>NUCLEOTIDE SEQUENCE</scope>
    <source>
        <strain evidence="3">MF-1</strain>
    </source>
</reference>
<dbReference type="GO" id="GO:0003824">
    <property type="term" value="F:catalytic activity"/>
    <property type="evidence" value="ECO:0007669"/>
    <property type="project" value="InterPro"/>
</dbReference>
<dbReference type="Gene3D" id="3.60.10.10">
    <property type="entry name" value="Endonuclease/exonuclease/phosphatase"/>
    <property type="match status" value="1"/>
</dbReference>
<accession>A0A9Q3DH70</accession>
<evidence type="ECO:0000313" key="4">
    <source>
        <dbReference type="Proteomes" id="UP000765509"/>
    </source>
</evidence>
<name>A0A9Q3DH70_9BASI</name>
<dbReference type="InterPro" id="IPR036691">
    <property type="entry name" value="Endo/exonu/phosph_ase_sf"/>
</dbReference>
<evidence type="ECO:0000256" key="1">
    <source>
        <dbReference type="SAM" id="MobiDB-lite"/>
    </source>
</evidence>
<dbReference type="InterPro" id="IPR005135">
    <property type="entry name" value="Endo/exonuclease/phosphatase"/>
</dbReference>
<organism evidence="3 4">
    <name type="scientific">Austropuccinia psidii MF-1</name>
    <dbReference type="NCBI Taxonomy" id="1389203"/>
    <lineage>
        <taxon>Eukaryota</taxon>
        <taxon>Fungi</taxon>
        <taxon>Dikarya</taxon>
        <taxon>Basidiomycota</taxon>
        <taxon>Pucciniomycotina</taxon>
        <taxon>Pucciniomycetes</taxon>
        <taxon>Pucciniales</taxon>
        <taxon>Sphaerophragmiaceae</taxon>
        <taxon>Austropuccinia</taxon>
    </lineage>
</organism>
<feature type="domain" description="Endonuclease/exonuclease/phosphatase" evidence="2">
    <location>
        <begin position="3"/>
        <end position="107"/>
    </location>
</feature>
<protein>
    <recommendedName>
        <fullName evidence="2">Endonuclease/exonuclease/phosphatase domain-containing protein</fullName>
    </recommendedName>
</protein>
<evidence type="ECO:0000313" key="3">
    <source>
        <dbReference type="EMBL" id="MBW0500945.1"/>
    </source>
</evidence>
<dbReference type="AlphaFoldDB" id="A0A9Q3DH70"/>
<dbReference type="SUPFAM" id="SSF56219">
    <property type="entry name" value="DNase I-like"/>
    <property type="match status" value="1"/>
</dbReference>
<sequence length="142" mass="16267">MLLSVYNTPTTFDSLPHLQKTLNTLVSRNMPTLIMIDSNLHHRLWNPPQYQHSHPESRHLLKMCRKKGFTLIFPKNIPTFFGTTGQPTTINLIWASHIALNLNQNQQPVLGPSSHNHKDISARSHSKAEIKTPLDYSKKTRP</sequence>
<feature type="region of interest" description="Disordered" evidence="1">
    <location>
        <begin position="108"/>
        <end position="142"/>
    </location>
</feature>
<dbReference type="Pfam" id="PF14529">
    <property type="entry name" value="Exo_endo_phos_2"/>
    <property type="match status" value="1"/>
</dbReference>
<keyword evidence="4" id="KW-1185">Reference proteome</keyword>
<comment type="caution">
    <text evidence="3">The sequence shown here is derived from an EMBL/GenBank/DDBJ whole genome shotgun (WGS) entry which is preliminary data.</text>
</comment>
<dbReference type="Proteomes" id="UP000765509">
    <property type="component" value="Unassembled WGS sequence"/>
</dbReference>
<dbReference type="EMBL" id="AVOT02016072">
    <property type="protein sequence ID" value="MBW0500945.1"/>
    <property type="molecule type" value="Genomic_DNA"/>
</dbReference>